<dbReference type="AlphaFoldDB" id="A0AA90P1B4"/>
<accession>A0AA90P1B4</accession>
<comment type="caution">
    <text evidence="2">The sequence shown here is derived from an EMBL/GenBank/DDBJ whole genome shotgun (WGS) entry which is preliminary data.</text>
</comment>
<name>A0AA90P1B4_9BACI</name>
<dbReference type="EMBL" id="JAUUTP010000015">
    <property type="protein sequence ID" value="MDP1419676.1"/>
    <property type="molecule type" value="Genomic_DNA"/>
</dbReference>
<dbReference type="RefSeq" id="WP_305160921.1">
    <property type="nucleotide sequence ID" value="NZ_JAUUTP010000015.1"/>
</dbReference>
<dbReference type="Proteomes" id="UP001178277">
    <property type="component" value="Unassembled WGS sequence"/>
</dbReference>
<proteinExistence type="predicted"/>
<gene>
    <name evidence="2" type="ORF">Q8G35_14950</name>
</gene>
<evidence type="ECO:0000256" key="1">
    <source>
        <dbReference type="SAM" id="SignalP"/>
    </source>
</evidence>
<evidence type="ECO:0000313" key="2">
    <source>
        <dbReference type="EMBL" id="MDP1419676.1"/>
    </source>
</evidence>
<sequence>MRFFKMFSICILLIIFLNACSLETTKTKSEILEIPNKDEYTTLLVQGVDEDGVSSESTSKVITDINEIHAFIDKVNKMEVVQPPNKELLEKSKELNKKGNYFFILSDKETMNNQVYTINFFSDGRIMFQERIGKKQEENGAGQKMMYLSKEKHSDVLPEMKELLNIKF</sequence>
<protein>
    <recommendedName>
        <fullName evidence="4">Lipoprotein</fullName>
    </recommendedName>
</protein>
<keyword evidence="1" id="KW-0732">Signal</keyword>
<feature type="signal peptide" evidence="1">
    <location>
        <begin position="1"/>
        <end position="21"/>
    </location>
</feature>
<reference evidence="2" key="1">
    <citation type="submission" date="2023-07" db="EMBL/GenBank/DDBJ databases">
        <title>Murine gut Bacillus species.</title>
        <authorList>
            <person name="Gutman E."/>
            <person name="Hashuel R."/>
            <person name="Litvak Y."/>
        </authorList>
    </citation>
    <scope>NUCLEOTIDE SEQUENCE</scope>
    <source>
        <strain evidence="2">RU283</strain>
    </source>
</reference>
<organism evidence="2 3">
    <name type="scientific">Peribacillus simplex</name>
    <dbReference type="NCBI Taxonomy" id="1478"/>
    <lineage>
        <taxon>Bacteria</taxon>
        <taxon>Bacillati</taxon>
        <taxon>Bacillota</taxon>
        <taxon>Bacilli</taxon>
        <taxon>Bacillales</taxon>
        <taxon>Bacillaceae</taxon>
        <taxon>Peribacillus</taxon>
    </lineage>
</organism>
<evidence type="ECO:0008006" key="4">
    <source>
        <dbReference type="Google" id="ProtNLM"/>
    </source>
</evidence>
<feature type="chain" id="PRO_5041643532" description="Lipoprotein" evidence="1">
    <location>
        <begin position="22"/>
        <end position="168"/>
    </location>
</feature>
<evidence type="ECO:0000313" key="3">
    <source>
        <dbReference type="Proteomes" id="UP001178277"/>
    </source>
</evidence>